<dbReference type="Gene3D" id="2.60.40.10">
    <property type="entry name" value="Immunoglobulins"/>
    <property type="match status" value="4"/>
</dbReference>
<proteinExistence type="predicted"/>
<dbReference type="PATRIC" id="fig|1297742.4.peg.1930"/>
<reference evidence="2 3" key="1">
    <citation type="journal article" date="2016" name="PLoS ONE">
        <title>Complete Genome Sequence and Comparative Genomics of a Novel Myxobacterium Myxococcus hansupus.</title>
        <authorList>
            <person name="Sharma G."/>
            <person name="Narwani T."/>
            <person name="Subramanian S."/>
        </authorList>
    </citation>
    <scope>NUCLEOTIDE SEQUENCE [LARGE SCALE GENOMIC DNA]</scope>
    <source>
        <strain evidence="3">mixupus</strain>
    </source>
</reference>
<dbReference type="STRING" id="1297742.A176_001909"/>
<protein>
    <submittedName>
        <fullName evidence="2">Fibronectin type III domain protein</fullName>
    </submittedName>
</protein>
<dbReference type="InterPro" id="IPR013783">
    <property type="entry name" value="Ig-like_fold"/>
</dbReference>
<accession>A0A0H4XAW8</accession>
<keyword evidence="3" id="KW-1185">Reference proteome</keyword>
<dbReference type="AlphaFoldDB" id="A0A0H4XAW8"/>
<organism evidence="2 3">
    <name type="scientific">Pseudomyxococcus hansupus</name>
    <dbReference type="NCBI Taxonomy" id="1297742"/>
    <lineage>
        <taxon>Bacteria</taxon>
        <taxon>Pseudomonadati</taxon>
        <taxon>Myxococcota</taxon>
        <taxon>Myxococcia</taxon>
        <taxon>Myxococcales</taxon>
        <taxon>Cystobacterineae</taxon>
        <taxon>Myxococcaceae</taxon>
        <taxon>Pseudomyxococcus</taxon>
    </lineage>
</organism>
<dbReference type="RefSeq" id="WP_002637528.1">
    <property type="nucleotide sequence ID" value="NZ_CP012109.1"/>
</dbReference>
<evidence type="ECO:0000313" key="3">
    <source>
        <dbReference type="Proteomes" id="UP000009026"/>
    </source>
</evidence>
<gene>
    <name evidence="2" type="ORF">A176_001909</name>
</gene>
<dbReference type="Proteomes" id="UP000009026">
    <property type="component" value="Chromosome"/>
</dbReference>
<evidence type="ECO:0000313" key="2">
    <source>
        <dbReference type="EMBL" id="AKQ64997.1"/>
    </source>
</evidence>
<dbReference type="InterPro" id="IPR011635">
    <property type="entry name" value="CARDB"/>
</dbReference>
<dbReference type="KEGG" id="mym:A176_001909"/>
<feature type="domain" description="CARDB" evidence="1">
    <location>
        <begin position="10"/>
        <end position="116"/>
    </location>
</feature>
<name>A0A0H4XAW8_9BACT</name>
<evidence type="ECO:0000259" key="1">
    <source>
        <dbReference type="Pfam" id="PF07705"/>
    </source>
</evidence>
<dbReference type="Pfam" id="PF07705">
    <property type="entry name" value="CARDB"/>
    <property type="match status" value="1"/>
</dbReference>
<dbReference type="eggNOG" id="COG1572">
    <property type="taxonomic scope" value="Bacteria"/>
</dbReference>
<dbReference type="EMBL" id="CP012109">
    <property type="protein sequence ID" value="AKQ64997.1"/>
    <property type="molecule type" value="Genomic_DNA"/>
</dbReference>
<sequence length="838" mass="88076">MSGIRAGDLPDFVITGVVAPARVHGAMPFQVNVTVCNEGRREAHSDVTLFISRDACFSEDDALLETVPTGPLAAGACVSVPVAVQGDLARTSTWFVGALVDKEARVRELSEVNNVHDGVPVTFDSPPDYVVESLVVPSVVHPHGFFTATARVCNRGGGAGTAQVGLYRSNDSHVDTEDTRMGWLFGVPLEPGACDQVSLGAQAGLSGRGYLAFIVASADGRLEEDVTNNASAVSAQVVGMVPDYVVAALKVPAVEPGDGNLPVRITVCNQGTARAHATQVHFQLQSLESANQGALNVTHRNVPELAANQCTEWSDAVGSSGNAPGRWRLTATVNPAGAQLEAHADNNSRSQVLRLGDWVELGVTRVTPLTHALVPGAPFTTEVKVCNTGSIRAERLALHVSLSDGLDAGADTRVGTRVFGALEKGCVVLPVTGTVPAQAMSGRLYVKASTELITPAGQELNLDDNVLVGPEVAIGRGLDLVVTHVQALVPVVSARATMEVAVTVCNKGSIALPHVPIPVWVSFLPEPNTQGLPLLVGAQPTVEPLGSGECSTLIAEPISPPEAGAWRPTAWVDESNTFPEVVESNNLARGEVFHVASITGLHITALQAPTVVRANTSFNATATVCNRSALPQNGPQIRFFLRTEDGFPVAEFPRRSQPGRLMSGACASVRLDGSSEIPYDTSPWQDGSYRLVAELEAPWTFGSLGEQKVLSFSAPLGVGRGGDFAVTSVRATDSVPRGGLFLPTVRVCNQGLTSGGATLTTYLSRDEHIEMPGDIKLREVNMSLGPGSCRDVLVEAYANVDAGDVWYVGAQVRALPLSTPDHVKSNDTRVGGRIIVTP</sequence>